<sequence length="70" mass="8529">MIWEHVCNVLKPFAQLHNRNKKQLSSSLFSFYIMDKIEHLELYMRMRKQHDYSLAEEASRGPLRFNRFTP</sequence>
<gene>
    <name evidence="1" type="ORF">FOS08_18165</name>
</gene>
<reference evidence="1" key="1">
    <citation type="submission" date="2019-07" db="EMBL/GenBank/DDBJ databases">
        <title>Phylogenomic Reclassification of ATCC Bacillus Strains and Various Taxa within the Genus Bacillus.</title>
        <authorList>
            <person name="Riojas M.A."/>
            <person name="Frank A.M."/>
            <person name="Fenn S.L."/>
            <person name="King S.P."/>
            <person name="Brower S.M."/>
            <person name="Hazbon M.H."/>
        </authorList>
    </citation>
    <scope>NUCLEOTIDE SEQUENCE</scope>
    <source>
        <strain evidence="1">NR-12239</strain>
    </source>
</reference>
<organism evidence="1 2">
    <name type="scientific">Bacillus pseudomycoides</name>
    <dbReference type="NCBI Taxonomy" id="64104"/>
    <lineage>
        <taxon>Bacteria</taxon>
        <taxon>Bacillati</taxon>
        <taxon>Bacillota</taxon>
        <taxon>Bacilli</taxon>
        <taxon>Bacillales</taxon>
        <taxon>Bacillaceae</taxon>
        <taxon>Bacillus</taxon>
        <taxon>Bacillus cereus group</taxon>
    </lineage>
</organism>
<proteinExistence type="predicted"/>
<dbReference type="EMBL" id="VLYX01000021">
    <property type="protein sequence ID" value="MDR4327765.1"/>
    <property type="molecule type" value="Genomic_DNA"/>
</dbReference>
<protein>
    <recommendedName>
        <fullName evidence="3">Transposase</fullName>
    </recommendedName>
</protein>
<comment type="caution">
    <text evidence="1">The sequence shown here is derived from an EMBL/GenBank/DDBJ whole genome shotgun (WGS) entry which is preliminary data.</text>
</comment>
<evidence type="ECO:0008006" key="3">
    <source>
        <dbReference type="Google" id="ProtNLM"/>
    </source>
</evidence>
<dbReference type="AlphaFoldDB" id="A0AAJ1Z0S7"/>
<evidence type="ECO:0000313" key="1">
    <source>
        <dbReference type="EMBL" id="MDR4327765.1"/>
    </source>
</evidence>
<accession>A0AAJ1Z0S7</accession>
<evidence type="ECO:0000313" key="2">
    <source>
        <dbReference type="Proteomes" id="UP001248134"/>
    </source>
</evidence>
<name>A0AAJ1Z0S7_9BACI</name>
<dbReference type="Proteomes" id="UP001248134">
    <property type="component" value="Unassembled WGS sequence"/>
</dbReference>